<evidence type="ECO:0000313" key="4">
    <source>
        <dbReference type="Proteomes" id="UP001604336"/>
    </source>
</evidence>
<proteinExistence type="predicted"/>
<dbReference type="Gene3D" id="3.30.530.20">
    <property type="match status" value="1"/>
</dbReference>
<dbReference type="GO" id="GO:0003677">
    <property type="term" value="F:DNA binding"/>
    <property type="evidence" value="ECO:0007669"/>
    <property type="project" value="UniProtKB-KW"/>
</dbReference>
<dbReference type="EMBL" id="JBFOLK010000235">
    <property type="protein sequence ID" value="KAL2454970.1"/>
    <property type="molecule type" value="Genomic_DNA"/>
</dbReference>
<evidence type="ECO:0000313" key="3">
    <source>
        <dbReference type="EMBL" id="KAL2454970.1"/>
    </source>
</evidence>
<accession>A0ABD1NTM2</accession>
<dbReference type="AlphaFoldDB" id="A0ABD1NTM2"/>
<dbReference type="PANTHER" id="PTHR45950">
    <property type="entry name" value="HOMEOBOX-LEUCINE ZIPPER PROTEIN ATHB-14"/>
    <property type="match status" value="1"/>
</dbReference>
<sequence length="732" mass="80911">MVPGDENFNFFGVLCDVVEVIYIFDYRVTLFQCNWYDNNPNQKRTVEDYHLTSINVNRNWYVDDSYILAIQAQQVFYMDDLVLGPQWKVVQKVQHRGIWDIPEKDDNGGTEQEVFQENESSDIYWTIQHEDLDTHVCHRGDVAPDIIENSTLQIDVESLNENTNGVIYHPSEDEDDTWNEYYTEDEKSLNSQDDSDDSDIGLNSSGQMIGMKPGPDSIGIVAVSRNCSGVAARACGLMSLEPTKLAEILKDRPSWFRDCRCLDVVSVIPIGNGWTIEIIYMQTYAPTTLASARDFWMLRYTTSLEDGSLVICERSLTSSTGGPIGPPITCFVRAEMLPSGYLIRPCEGGGSIIHIVDHIDLDAWSVPEVLRPLYESSKILAQQMTMAALRYARQIAQETNGEVQCSGGRQPAVLRALSQKLCRGFNDAVNGFIDDGWSIMGSDGVEDITIAINSSPSKFFGSQCNSLSMLPTFGGILCARASMLLQDVPPALLIRFLREHRSEWVDYGVDAYCAASLKASPYAVPCAKLGGFPSSQVILPLAQTVEHEEFLEVVRLEGHAFSPEDIALSRDMYLLQLCSGVDETSGACSQLVFAPMDESFGDDAPLLPSGFRVIPLDSKTDGHGATRTLDLASALEVGPGGARPAGEVDASNQNLRSVLTIAFQFAFENHYRDSVAAMARHYVRSIVGSVQRVAMAIAPSRLSSHMVPKPLPGSPEAVTLAQWICRSYRYDV</sequence>
<reference evidence="4" key="1">
    <citation type="submission" date="2024-07" db="EMBL/GenBank/DDBJ databases">
        <title>Two chromosome-level genome assemblies of Korean endemic species Abeliophyllum distichum and Forsythia ovata (Oleaceae).</title>
        <authorList>
            <person name="Jang H."/>
        </authorList>
    </citation>
    <scope>NUCLEOTIDE SEQUENCE [LARGE SCALE GENOMIC DNA]</scope>
</reference>
<dbReference type="InterPro" id="IPR044830">
    <property type="entry name" value="HD-Zip_III"/>
</dbReference>
<keyword evidence="3" id="KW-0371">Homeobox</keyword>
<dbReference type="Proteomes" id="UP001604336">
    <property type="component" value="Unassembled WGS sequence"/>
</dbReference>
<dbReference type="InterPro" id="IPR023393">
    <property type="entry name" value="START-like_dom_sf"/>
</dbReference>
<evidence type="ECO:0000256" key="1">
    <source>
        <dbReference type="SAM" id="MobiDB-lite"/>
    </source>
</evidence>
<dbReference type="PANTHER" id="PTHR45950:SF7">
    <property type="entry name" value="HOMEOBOX-LEUCINE ZIPPER PROTEIN ATHB-14"/>
    <property type="match status" value="1"/>
</dbReference>
<dbReference type="Pfam" id="PF01852">
    <property type="entry name" value="START"/>
    <property type="match status" value="1"/>
</dbReference>
<dbReference type="SUPFAM" id="SSF55961">
    <property type="entry name" value="Bet v1-like"/>
    <property type="match status" value="1"/>
</dbReference>
<comment type="caution">
    <text evidence="3">The sequence shown here is derived from an EMBL/GenBank/DDBJ whole genome shotgun (WGS) entry which is preliminary data.</text>
</comment>
<dbReference type="InterPro" id="IPR002913">
    <property type="entry name" value="START_lipid-bd_dom"/>
</dbReference>
<feature type="region of interest" description="Disordered" evidence="1">
    <location>
        <begin position="186"/>
        <end position="205"/>
    </location>
</feature>
<evidence type="ECO:0000259" key="2">
    <source>
        <dbReference type="PROSITE" id="PS50848"/>
    </source>
</evidence>
<feature type="domain" description="START" evidence="2">
    <location>
        <begin position="174"/>
        <end position="404"/>
    </location>
</feature>
<dbReference type="Pfam" id="PF13952">
    <property type="entry name" value="DUF4216"/>
    <property type="match status" value="1"/>
</dbReference>
<dbReference type="SMART" id="SM00234">
    <property type="entry name" value="START"/>
    <property type="match status" value="1"/>
</dbReference>
<dbReference type="InterPro" id="IPR025312">
    <property type="entry name" value="DUF4216"/>
</dbReference>
<organism evidence="3 4">
    <name type="scientific">Abeliophyllum distichum</name>
    <dbReference type="NCBI Taxonomy" id="126358"/>
    <lineage>
        <taxon>Eukaryota</taxon>
        <taxon>Viridiplantae</taxon>
        <taxon>Streptophyta</taxon>
        <taxon>Embryophyta</taxon>
        <taxon>Tracheophyta</taxon>
        <taxon>Spermatophyta</taxon>
        <taxon>Magnoliopsida</taxon>
        <taxon>eudicotyledons</taxon>
        <taxon>Gunneridae</taxon>
        <taxon>Pentapetalae</taxon>
        <taxon>asterids</taxon>
        <taxon>lamiids</taxon>
        <taxon>Lamiales</taxon>
        <taxon>Oleaceae</taxon>
        <taxon>Forsythieae</taxon>
        <taxon>Abeliophyllum</taxon>
    </lineage>
</organism>
<keyword evidence="3" id="KW-0238">DNA-binding</keyword>
<protein>
    <submittedName>
        <fullName evidence="3">Homeobox-leucine zipper protein ATHB-14</fullName>
    </submittedName>
</protein>
<dbReference type="PROSITE" id="PS50848">
    <property type="entry name" value="START"/>
    <property type="match status" value="1"/>
</dbReference>
<gene>
    <name evidence="3" type="ORF">Adt_47527</name>
</gene>
<keyword evidence="4" id="KW-1185">Reference proteome</keyword>
<name>A0ABD1NTM2_9LAMI</name>